<accession>A0A8T0P9G9</accession>
<dbReference type="Proteomes" id="UP000823388">
    <property type="component" value="Chromosome 8N"/>
</dbReference>
<dbReference type="EMBL" id="CM029052">
    <property type="protein sequence ID" value="KAG2557289.1"/>
    <property type="molecule type" value="Genomic_DNA"/>
</dbReference>
<feature type="compositionally biased region" description="Polar residues" evidence="1">
    <location>
        <begin position="105"/>
        <end position="117"/>
    </location>
</feature>
<name>A0A8T0P9G9_PANVG</name>
<evidence type="ECO:0000313" key="3">
    <source>
        <dbReference type="Proteomes" id="UP000823388"/>
    </source>
</evidence>
<organism evidence="2 3">
    <name type="scientific">Panicum virgatum</name>
    <name type="common">Blackwell switchgrass</name>
    <dbReference type="NCBI Taxonomy" id="38727"/>
    <lineage>
        <taxon>Eukaryota</taxon>
        <taxon>Viridiplantae</taxon>
        <taxon>Streptophyta</taxon>
        <taxon>Embryophyta</taxon>
        <taxon>Tracheophyta</taxon>
        <taxon>Spermatophyta</taxon>
        <taxon>Magnoliopsida</taxon>
        <taxon>Liliopsida</taxon>
        <taxon>Poales</taxon>
        <taxon>Poaceae</taxon>
        <taxon>PACMAD clade</taxon>
        <taxon>Panicoideae</taxon>
        <taxon>Panicodae</taxon>
        <taxon>Paniceae</taxon>
        <taxon>Panicinae</taxon>
        <taxon>Panicum</taxon>
        <taxon>Panicum sect. Hiantes</taxon>
    </lineage>
</organism>
<protein>
    <submittedName>
        <fullName evidence="2">Uncharacterized protein</fullName>
    </submittedName>
</protein>
<comment type="caution">
    <text evidence="2">The sequence shown here is derived from an EMBL/GenBank/DDBJ whole genome shotgun (WGS) entry which is preliminary data.</text>
</comment>
<gene>
    <name evidence="2" type="ORF">PVAP13_8NG247500</name>
</gene>
<dbReference type="AlphaFoldDB" id="A0A8T0P9G9"/>
<evidence type="ECO:0000256" key="1">
    <source>
        <dbReference type="SAM" id="MobiDB-lite"/>
    </source>
</evidence>
<reference evidence="2" key="1">
    <citation type="submission" date="2020-05" db="EMBL/GenBank/DDBJ databases">
        <title>WGS assembly of Panicum virgatum.</title>
        <authorList>
            <person name="Lovell J.T."/>
            <person name="Jenkins J."/>
            <person name="Shu S."/>
            <person name="Juenger T.E."/>
            <person name="Schmutz J."/>
        </authorList>
    </citation>
    <scope>NUCLEOTIDE SEQUENCE</scope>
    <source>
        <strain evidence="2">AP13</strain>
    </source>
</reference>
<evidence type="ECO:0000313" key="2">
    <source>
        <dbReference type="EMBL" id="KAG2557289.1"/>
    </source>
</evidence>
<sequence length="214" mass="22992">MDHAGNPNDIGGMEEDEDLVPLSTRLNKFKSVAKEPVSSYGTVSGANTVGDDTIQVQNKIEPRGDALAPATTVPAAQEDQEGKKLGSFHTRRERLMLPPKPPITVNDNKNTPATKICSNIDEDSMSSGKRAGPSASGGKRSSWDFPPTEFDIMGSLEEPTPLGEGTSGSHPIQFHDTTLVMPNKYSTEPVYCNMLGGGKWLRKDHLKSGKGAQN</sequence>
<feature type="region of interest" description="Disordered" evidence="1">
    <location>
        <begin position="62"/>
        <end position="174"/>
    </location>
</feature>
<keyword evidence="3" id="KW-1185">Reference proteome</keyword>
<proteinExistence type="predicted"/>